<evidence type="ECO:0000259" key="3">
    <source>
        <dbReference type="Pfam" id="PF00005"/>
    </source>
</evidence>
<reference evidence="5" key="2">
    <citation type="submission" date="2017-02" db="UniProtKB">
        <authorList>
            <consortium name="WormBaseParasite"/>
        </authorList>
    </citation>
    <scope>IDENTIFICATION</scope>
</reference>
<evidence type="ECO:0000313" key="5">
    <source>
        <dbReference type="WBParaSite" id="ACAC_0000922901-mRNA-1"/>
    </source>
</evidence>
<accession>A0A0K0DEF1</accession>
<dbReference type="GO" id="GO:0016020">
    <property type="term" value="C:membrane"/>
    <property type="evidence" value="ECO:0007669"/>
    <property type="project" value="InterPro"/>
</dbReference>
<dbReference type="Gene3D" id="3.40.50.300">
    <property type="entry name" value="P-loop containing nucleotide triphosphate hydrolases"/>
    <property type="match status" value="1"/>
</dbReference>
<dbReference type="SUPFAM" id="SSF52540">
    <property type="entry name" value="P-loop containing nucleoside triphosphate hydrolases"/>
    <property type="match status" value="1"/>
</dbReference>
<reference evidence="4" key="1">
    <citation type="submission" date="2012-09" db="EMBL/GenBank/DDBJ databases">
        <authorList>
            <person name="Martin A.A."/>
        </authorList>
    </citation>
    <scope>NUCLEOTIDE SEQUENCE</scope>
</reference>
<dbReference type="GO" id="GO:0005319">
    <property type="term" value="F:lipid transporter activity"/>
    <property type="evidence" value="ECO:0007669"/>
    <property type="project" value="TreeGrafter"/>
</dbReference>
<dbReference type="WBParaSite" id="ACAC_0000922901-mRNA-1">
    <property type="protein sequence ID" value="ACAC_0000922901-mRNA-1"/>
    <property type="gene ID" value="ACAC_0000922901"/>
</dbReference>
<keyword evidence="1" id="KW-0813">Transport</keyword>
<evidence type="ECO:0000256" key="1">
    <source>
        <dbReference type="ARBA" id="ARBA00022448"/>
    </source>
</evidence>
<dbReference type="Proteomes" id="UP000035642">
    <property type="component" value="Unassembled WGS sequence"/>
</dbReference>
<name>A0A0K0DEF1_ANGCA</name>
<keyword evidence="4" id="KW-1185">Reference proteome</keyword>
<dbReference type="STRING" id="6313.A0A0K0DEF1"/>
<dbReference type="InterPro" id="IPR026082">
    <property type="entry name" value="ABCA"/>
</dbReference>
<dbReference type="InterPro" id="IPR027417">
    <property type="entry name" value="P-loop_NTPase"/>
</dbReference>
<dbReference type="GO" id="GO:0140359">
    <property type="term" value="F:ABC-type transporter activity"/>
    <property type="evidence" value="ECO:0007669"/>
    <property type="project" value="InterPro"/>
</dbReference>
<organism evidence="4 5">
    <name type="scientific">Angiostrongylus cantonensis</name>
    <name type="common">Rat lungworm</name>
    <dbReference type="NCBI Taxonomy" id="6313"/>
    <lineage>
        <taxon>Eukaryota</taxon>
        <taxon>Metazoa</taxon>
        <taxon>Ecdysozoa</taxon>
        <taxon>Nematoda</taxon>
        <taxon>Chromadorea</taxon>
        <taxon>Rhabditida</taxon>
        <taxon>Rhabditina</taxon>
        <taxon>Rhabditomorpha</taxon>
        <taxon>Strongyloidea</taxon>
        <taxon>Metastrongylidae</taxon>
        <taxon>Angiostrongylus</taxon>
    </lineage>
</organism>
<evidence type="ECO:0000256" key="2">
    <source>
        <dbReference type="ARBA" id="ARBA00022737"/>
    </source>
</evidence>
<dbReference type="Pfam" id="PF00005">
    <property type="entry name" value="ABC_tran"/>
    <property type="match status" value="1"/>
</dbReference>
<feature type="domain" description="ABC transporter" evidence="3">
    <location>
        <begin position="12"/>
        <end position="82"/>
    </location>
</feature>
<protein>
    <submittedName>
        <fullName evidence="5">ABC transporter domain-containing protein</fullName>
    </submittedName>
</protein>
<dbReference type="GO" id="GO:0005524">
    <property type="term" value="F:ATP binding"/>
    <property type="evidence" value="ECO:0007669"/>
    <property type="project" value="InterPro"/>
</dbReference>
<sequence>MSKVYSNGTRALDNLSLNLYEDQVTALLGHNGAGKTTTMSILCGLYSPSSGTASIYGMDIRKEIQSVREVLGVCPQYNVLFSQ</sequence>
<dbReference type="PANTHER" id="PTHR19229:SF36">
    <property type="entry name" value="ATP-BINDING CASSETTE SUB-FAMILY A MEMBER 2"/>
    <property type="match status" value="1"/>
</dbReference>
<dbReference type="GO" id="GO:0016887">
    <property type="term" value="F:ATP hydrolysis activity"/>
    <property type="evidence" value="ECO:0007669"/>
    <property type="project" value="InterPro"/>
</dbReference>
<dbReference type="AlphaFoldDB" id="A0A0K0DEF1"/>
<dbReference type="InterPro" id="IPR003439">
    <property type="entry name" value="ABC_transporter-like_ATP-bd"/>
</dbReference>
<keyword evidence="2" id="KW-0677">Repeat</keyword>
<evidence type="ECO:0000313" key="4">
    <source>
        <dbReference type="Proteomes" id="UP000035642"/>
    </source>
</evidence>
<dbReference type="PANTHER" id="PTHR19229">
    <property type="entry name" value="ATP-BINDING CASSETTE TRANSPORTER SUBFAMILY A ABCA"/>
    <property type="match status" value="1"/>
</dbReference>
<proteinExistence type="predicted"/>